<keyword evidence="1" id="KW-0812">Transmembrane</keyword>
<dbReference type="Pfam" id="PF02517">
    <property type="entry name" value="Rce1-like"/>
    <property type="match status" value="1"/>
</dbReference>
<accession>A0A9W6FFU4</accession>
<organism evidence="3 4">
    <name type="scientific">Sellimonas catena</name>
    <dbReference type="NCBI Taxonomy" id="2994035"/>
    <lineage>
        <taxon>Bacteria</taxon>
        <taxon>Bacillati</taxon>
        <taxon>Bacillota</taxon>
        <taxon>Clostridia</taxon>
        <taxon>Lachnospirales</taxon>
        <taxon>Lachnospiraceae</taxon>
        <taxon>Sellimonas</taxon>
    </lineage>
</organism>
<dbReference type="GO" id="GO:0004175">
    <property type="term" value="F:endopeptidase activity"/>
    <property type="evidence" value="ECO:0007669"/>
    <property type="project" value="UniProtKB-ARBA"/>
</dbReference>
<dbReference type="Proteomes" id="UP001145094">
    <property type="component" value="Unassembled WGS sequence"/>
</dbReference>
<reference evidence="3" key="3">
    <citation type="journal article" date="2023" name="Int. J. Syst. Evol. Microbiol.">
        <title>Sellimonas catena sp. nov., isolated from human faeces.</title>
        <authorList>
            <person name="Hisatomi A."/>
            <person name="Ohkuma M."/>
            <person name="Sakamoto M."/>
        </authorList>
    </citation>
    <scope>NUCLEOTIDE SEQUENCE</scope>
    <source>
        <strain evidence="3">18CBH55</strain>
    </source>
</reference>
<feature type="transmembrane region" description="Helical" evidence="1">
    <location>
        <begin position="110"/>
        <end position="128"/>
    </location>
</feature>
<proteinExistence type="predicted"/>
<evidence type="ECO:0000313" key="4">
    <source>
        <dbReference type="Proteomes" id="UP001145094"/>
    </source>
</evidence>
<keyword evidence="1" id="KW-0472">Membrane</keyword>
<name>A0A9W6FFU4_9FIRM</name>
<feature type="domain" description="CAAX prenyl protease 2/Lysostaphin resistance protein A-like" evidence="2">
    <location>
        <begin position="108"/>
        <end position="200"/>
    </location>
</feature>
<protein>
    <recommendedName>
        <fullName evidence="2">CAAX prenyl protease 2/Lysostaphin resistance protein A-like domain-containing protein</fullName>
    </recommendedName>
</protein>
<feature type="transmembrane region" description="Helical" evidence="1">
    <location>
        <begin position="192"/>
        <end position="212"/>
    </location>
</feature>
<dbReference type="EMBL" id="BSCH01000010">
    <property type="protein sequence ID" value="GLG90276.1"/>
    <property type="molecule type" value="Genomic_DNA"/>
</dbReference>
<gene>
    <name evidence="3" type="ORF">Selli2_17030</name>
</gene>
<evidence type="ECO:0000256" key="1">
    <source>
        <dbReference type="SAM" id="Phobius"/>
    </source>
</evidence>
<feature type="transmembrane region" description="Helical" evidence="1">
    <location>
        <begin position="140"/>
        <end position="158"/>
    </location>
</feature>
<feature type="transmembrane region" description="Helical" evidence="1">
    <location>
        <begin position="12"/>
        <end position="28"/>
    </location>
</feature>
<dbReference type="AlphaFoldDB" id="A0A9W6FFU4"/>
<feature type="transmembrane region" description="Helical" evidence="1">
    <location>
        <begin position="238"/>
        <end position="258"/>
    </location>
</feature>
<evidence type="ECO:0000313" key="3">
    <source>
        <dbReference type="EMBL" id="GLG90276.1"/>
    </source>
</evidence>
<evidence type="ECO:0000259" key="2">
    <source>
        <dbReference type="Pfam" id="PF02517"/>
    </source>
</evidence>
<dbReference type="InterPro" id="IPR003675">
    <property type="entry name" value="Rce1/LyrA-like_dom"/>
</dbReference>
<comment type="caution">
    <text evidence="3">The sequence shown here is derived from an EMBL/GenBank/DDBJ whole genome shotgun (WGS) entry which is preliminary data.</text>
</comment>
<keyword evidence="1" id="KW-1133">Transmembrane helix</keyword>
<feature type="transmembrane region" description="Helical" evidence="1">
    <location>
        <begin position="76"/>
        <end position="98"/>
    </location>
</feature>
<dbReference type="PANTHER" id="PTHR39430:SF1">
    <property type="entry name" value="PROTEASE"/>
    <property type="match status" value="1"/>
</dbReference>
<dbReference type="GO" id="GO:0080120">
    <property type="term" value="P:CAAX-box protein maturation"/>
    <property type="evidence" value="ECO:0007669"/>
    <property type="project" value="UniProtKB-ARBA"/>
</dbReference>
<feature type="transmembrane region" description="Helical" evidence="1">
    <location>
        <begin position="34"/>
        <end position="56"/>
    </location>
</feature>
<feature type="transmembrane region" description="Helical" evidence="1">
    <location>
        <begin position="164"/>
        <end position="185"/>
    </location>
</feature>
<sequence>MKKILITATKALLYFVGWTLLVSFIPVPDFENPAIWRFAAELIPFLCIIGISILFWLIEKRSVKIFSLFNPIRNCLIGIVSGIAWLGLSFCIMSLSGVLKITQVNLVSMLWLWILSAFINTIMQELLVRGYLYQMIKTKHNIIAATIVSTALFTFMHGGAFEAGIIPVLNVLTMSLLMTVVLEYTQSLLTPIIMHFLWNSVGAIVLGGVSLADDYPNLLTATFSGNALLSGGIYKMEGSIIVSFVNIVLICLFVFLLIKQKKIAKS</sequence>
<reference evidence="3" key="1">
    <citation type="submission" date="2022-11" db="EMBL/GenBank/DDBJ databases">
        <title>Draft genome sequence of Sellimonas catena strain 18CBH55.</title>
        <authorList>
            <person name="Atsushi H."/>
            <person name="Moriya O."/>
            <person name="Mitsuo S."/>
        </authorList>
    </citation>
    <scope>NUCLEOTIDE SEQUENCE</scope>
    <source>
        <strain evidence="3">18CBH55</strain>
    </source>
</reference>
<dbReference type="PANTHER" id="PTHR39430">
    <property type="entry name" value="MEMBRANE-ASSOCIATED PROTEASE-RELATED"/>
    <property type="match status" value="1"/>
</dbReference>
<reference evidence="3" key="2">
    <citation type="submission" date="2022-11" db="EMBL/GenBank/DDBJ databases">
        <title>Draft genome sequence of Sellimonas catena strain 18CBH55.</title>
        <authorList>
            <person name="Hisatomi A."/>
            <person name="Ohkuma M."/>
            <person name="Sakamoto M."/>
        </authorList>
    </citation>
    <scope>NUCLEOTIDE SEQUENCE</scope>
    <source>
        <strain evidence="3">18CBH55</strain>
    </source>
</reference>